<dbReference type="EMBL" id="MN738832">
    <property type="protein sequence ID" value="QHT38656.1"/>
    <property type="molecule type" value="Genomic_DNA"/>
</dbReference>
<sequence length="367" mass="43004">MDKSIIDDERTISDFKGVTYSGYKVLEVVKRLIQSMNQEKIESACYWCAELICSGHYMELWEMLFLYYAKYIHIANPKLCVYIATKLKRFRENMNDCESEQEQLNFRNESGFRSLFIELVVIMCVSPKKYTVNNVKVSPNDFNMLAIKDSLQAPDLSFSEKLFKEDDPKELMITVNEFSYNLTGDVSNTVRAYYWFEWVVEYTKVCKKQKQICRIQKRDIDTIDEKYLTNPIWLIWEAIQQESSKRGGIHSKIVDSLFSIFILRYSDTMNTKRKFIVYYAISILTTNIVFSEYEILKDKKILTCVLGQSDKIFIQVKEKWASIQKEKMTTDDPGSENTIISSSKPVTKSQEKLKILNIFESGFVPHI</sequence>
<dbReference type="AlphaFoldDB" id="A0A6C0F9W9"/>
<organism evidence="1">
    <name type="scientific">viral metagenome</name>
    <dbReference type="NCBI Taxonomy" id="1070528"/>
    <lineage>
        <taxon>unclassified sequences</taxon>
        <taxon>metagenomes</taxon>
        <taxon>organismal metagenomes</taxon>
    </lineage>
</organism>
<name>A0A6C0F9W9_9ZZZZ</name>
<protein>
    <submittedName>
        <fullName evidence="1">Uncharacterized protein</fullName>
    </submittedName>
</protein>
<dbReference type="Gene3D" id="1.20.272.10">
    <property type="match status" value="1"/>
</dbReference>
<accession>A0A6C0F9W9</accession>
<proteinExistence type="predicted"/>
<evidence type="ECO:0000313" key="1">
    <source>
        <dbReference type="EMBL" id="QHT38656.1"/>
    </source>
</evidence>
<reference evidence="1" key="1">
    <citation type="journal article" date="2020" name="Nature">
        <title>Giant virus diversity and host interactions through global metagenomics.</title>
        <authorList>
            <person name="Schulz F."/>
            <person name="Roux S."/>
            <person name="Paez-Espino D."/>
            <person name="Jungbluth S."/>
            <person name="Walsh D.A."/>
            <person name="Denef V.J."/>
            <person name="McMahon K.D."/>
            <person name="Konstantinidis K.T."/>
            <person name="Eloe-Fadrosh E.A."/>
            <person name="Kyrpides N.C."/>
            <person name="Woyke T."/>
        </authorList>
    </citation>
    <scope>NUCLEOTIDE SEQUENCE</scope>
    <source>
        <strain evidence="1">GVMAG-S-ERX556106-38</strain>
    </source>
</reference>